<reference evidence="3 4" key="1">
    <citation type="submission" date="2024-06" db="EMBL/GenBank/DDBJ databases">
        <title>The Natural Products Discovery Center: Release of the First 8490 Sequenced Strains for Exploring Actinobacteria Biosynthetic Diversity.</title>
        <authorList>
            <person name="Kalkreuter E."/>
            <person name="Kautsar S.A."/>
            <person name="Yang D."/>
            <person name="Bader C.D."/>
            <person name="Teijaro C.N."/>
            <person name="Fluegel L."/>
            <person name="Davis C.M."/>
            <person name="Simpson J.R."/>
            <person name="Lauterbach L."/>
            <person name="Steele A.D."/>
            <person name="Gui C."/>
            <person name="Meng S."/>
            <person name="Li G."/>
            <person name="Viehrig K."/>
            <person name="Ye F."/>
            <person name="Su P."/>
            <person name="Kiefer A.F."/>
            <person name="Nichols A."/>
            <person name="Cepeda A.J."/>
            <person name="Yan W."/>
            <person name="Fan B."/>
            <person name="Jiang Y."/>
            <person name="Adhikari A."/>
            <person name="Zheng C.-J."/>
            <person name="Schuster L."/>
            <person name="Cowan T.M."/>
            <person name="Smanski M.J."/>
            <person name="Chevrette M.G."/>
            <person name="De Carvalho L.P.S."/>
            <person name="Shen B."/>
        </authorList>
    </citation>
    <scope>NUCLEOTIDE SEQUENCE [LARGE SCALE GENOMIC DNA]</scope>
    <source>
        <strain evidence="3 4">NPDC000837</strain>
    </source>
</reference>
<dbReference type="SUPFAM" id="SSF56801">
    <property type="entry name" value="Acetyl-CoA synthetase-like"/>
    <property type="match status" value="1"/>
</dbReference>
<dbReference type="InterPro" id="IPR042099">
    <property type="entry name" value="ANL_N_sf"/>
</dbReference>
<dbReference type="Gene3D" id="3.30.300.30">
    <property type="match status" value="1"/>
</dbReference>
<evidence type="ECO:0000313" key="3">
    <source>
        <dbReference type="EMBL" id="MER6616478.1"/>
    </source>
</evidence>
<feature type="domain" description="AMP-dependent synthetase/ligase" evidence="1">
    <location>
        <begin position="34"/>
        <end position="415"/>
    </location>
</feature>
<comment type="caution">
    <text evidence="3">The sequence shown here is derived from an EMBL/GenBank/DDBJ whole genome shotgun (WGS) entry which is preliminary data.</text>
</comment>
<dbReference type="InterPro" id="IPR020845">
    <property type="entry name" value="AMP-binding_CS"/>
</dbReference>
<dbReference type="PANTHER" id="PTHR43767:SF1">
    <property type="entry name" value="NONRIBOSOMAL PEPTIDE SYNTHASE PES1 (EUROFUNG)-RELATED"/>
    <property type="match status" value="1"/>
</dbReference>
<name>A0ABV1V0A8_9ACTN</name>
<proteinExistence type="predicted"/>
<dbReference type="EMBL" id="JBEPBX010000024">
    <property type="protein sequence ID" value="MER6616478.1"/>
    <property type="molecule type" value="Genomic_DNA"/>
</dbReference>
<feature type="domain" description="AMP-binding enzyme C-terminal" evidence="2">
    <location>
        <begin position="465"/>
        <end position="540"/>
    </location>
</feature>
<accession>A0ABV1V0A8</accession>
<dbReference type="PANTHER" id="PTHR43767">
    <property type="entry name" value="LONG-CHAIN-FATTY-ACID--COA LIGASE"/>
    <property type="match status" value="1"/>
</dbReference>
<protein>
    <submittedName>
        <fullName evidence="3">AMP-binding protein</fullName>
    </submittedName>
</protein>
<dbReference type="InterPro" id="IPR025110">
    <property type="entry name" value="AMP-bd_C"/>
</dbReference>
<dbReference type="Pfam" id="PF00501">
    <property type="entry name" value="AMP-binding"/>
    <property type="match status" value="1"/>
</dbReference>
<gene>
    <name evidence="3" type="ORF">ABT276_24500</name>
</gene>
<evidence type="ECO:0000259" key="2">
    <source>
        <dbReference type="Pfam" id="PF13193"/>
    </source>
</evidence>
<organism evidence="3 4">
    <name type="scientific">Streptomyces xantholiticus</name>
    <dbReference type="NCBI Taxonomy" id="68285"/>
    <lineage>
        <taxon>Bacteria</taxon>
        <taxon>Bacillati</taxon>
        <taxon>Actinomycetota</taxon>
        <taxon>Actinomycetes</taxon>
        <taxon>Kitasatosporales</taxon>
        <taxon>Streptomycetaceae</taxon>
        <taxon>Streptomyces</taxon>
    </lineage>
</organism>
<evidence type="ECO:0000313" key="4">
    <source>
        <dbReference type="Proteomes" id="UP001445472"/>
    </source>
</evidence>
<dbReference type="RefSeq" id="WP_351977835.1">
    <property type="nucleotide sequence ID" value="NZ_JBEPBX010000024.1"/>
</dbReference>
<evidence type="ECO:0000259" key="1">
    <source>
        <dbReference type="Pfam" id="PF00501"/>
    </source>
</evidence>
<dbReference type="PROSITE" id="PS00455">
    <property type="entry name" value="AMP_BINDING"/>
    <property type="match status" value="1"/>
</dbReference>
<keyword evidence="4" id="KW-1185">Reference proteome</keyword>
<dbReference type="Proteomes" id="UP001445472">
    <property type="component" value="Unassembled WGS sequence"/>
</dbReference>
<dbReference type="Pfam" id="PF13193">
    <property type="entry name" value="AMP-binding_C"/>
    <property type="match status" value="1"/>
</dbReference>
<dbReference type="InterPro" id="IPR000873">
    <property type="entry name" value="AMP-dep_synth/lig_dom"/>
</dbReference>
<dbReference type="InterPro" id="IPR050237">
    <property type="entry name" value="ATP-dep_AMP-bd_enzyme"/>
</dbReference>
<sequence>MSWFDDRPWTAQYPERMAEVEPVPHRTTLELLADAVAAAPDSPATTYLGGSLTYREVDELSDGVAHYLLERGFNPGDRLALYLQNIPQFVLALFGAWKAGGAVVPLNPMYRDELAHILTDAGVSAIVCDEQAWSEHVRERATAAGVTTALTASPLDLQTLDDPRVFAGLTRQRSEGADDILDVARARVGRRPARPGLTPDDIALISYTSGTSGLPKGATNTHRNLTVNAVLLRLYDEIPPGSPIFALAPLFHITGMVVQLLNAVDLASPLVLAYRFEPGVVIDALKRERPAYMVGPSTAYMALMAHPDYSAEAFASLRTLNSGGAPLPPAVVERFQEQTGLYIRNGYGLTETSAPCVVVPAGSEAPVDPDSGTLSIGLPLPTAMVRIVDEDGRDLGPNEVGEIAVEGPMVVPAYWNRPEATAESIPNGRLLTGDVGFMDRQGRVYVVDRKKDMINASGFKVWPREVEDVLYGHPAVREAAVVGVPDPYRGETVAAFVSLRPGGSAEPDELVAYCREHLAAYKAPRTVSIRDELPKTTSGKILRRQLRGTTSA</sequence>
<dbReference type="InterPro" id="IPR045851">
    <property type="entry name" value="AMP-bd_C_sf"/>
</dbReference>
<dbReference type="Gene3D" id="3.40.50.12780">
    <property type="entry name" value="N-terminal domain of ligase-like"/>
    <property type="match status" value="1"/>
</dbReference>